<dbReference type="Gene3D" id="3.40.50.280">
    <property type="entry name" value="Cobalamin-binding domain"/>
    <property type="match status" value="1"/>
</dbReference>
<gene>
    <name evidence="4" type="ORF">M1E25_05270</name>
</gene>
<dbReference type="InterPro" id="IPR003759">
    <property type="entry name" value="Cbl-bd_cap"/>
</dbReference>
<accession>A0ABT0X3H7</accession>
<proteinExistence type="predicted"/>
<dbReference type="SUPFAM" id="SSF52242">
    <property type="entry name" value="Cobalamin (vitamin B12)-binding domain"/>
    <property type="match status" value="1"/>
</dbReference>
<evidence type="ECO:0000313" key="4">
    <source>
        <dbReference type="EMBL" id="MCM2576770.1"/>
    </source>
</evidence>
<dbReference type="PANTHER" id="PTHR45833">
    <property type="entry name" value="METHIONINE SYNTHASE"/>
    <property type="match status" value="1"/>
</dbReference>
<dbReference type="Gene3D" id="1.10.1240.10">
    <property type="entry name" value="Methionine synthase domain"/>
    <property type="match status" value="1"/>
</dbReference>
<dbReference type="InterPro" id="IPR036724">
    <property type="entry name" value="Cobalamin-bd_sf"/>
</dbReference>
<protein>
    <submittedName>
        <fullName evidence="4">Cobalamin-dependent protein</fullName>
    </submittedName>
</protein>
<sequence>MTDTSVSRSAPWSDRLWSSVLDGDERAAVDSVLDALDAGLEPQSVLLDVIAATQRRVGEEWAADRLTVAQEHAATAINERAVAALSAHPACRPGPGSRGRITVACVDGEWHALPARLLAEVLRLDGWRVDFLGAQVPSAHLVTHLHRTGPDAVALSGSLPTRLPTAHAAVIACQSASVPVLAGGAAFGTDGRYAKRLRADAWAPDARAAVNLLAAALPKPGPAHQAVDALPHLSDHEYTMIASARSKLVQDTMAGMADRFPPMREYTELQRRHTAEDIAHIVDHLACALYVDDDRLFTDFLAWTAGILTSRRVPAHSLVLALETIGLQLHDFPRACGFVRTARESVARTVSSPSS</sequence>
<dbReference type="Pfam" id="PF02607">
    <property type="entry name" value="B12-binding_2"/>
    <property type="match status" value="1"/>
</dbReference>
<evidence type="ECO:0000256" key="2">
    <source>
        <dbReference type="ARBA" id="ARBA00023285"/>
    </source>
</evidence>
<dbReference type="PANTHER" id="PTHR45833:SF1">
    <property type="entry name" value="METHIONINE SYNTHASE"/>
    <property type="match status" value="1"/>
</dbReference>
<evidence type="ECO:0000259" key="3">
    <source>
        <dbReference type="PROSITE" id="PS51332"/>
    </source>
</evidence>
<comment type="caution">
    <text evidence="4">The sequence shown here is derived from an EMBL/GenBank/DDBJ whole genome shotgun (WGS) entry which is preliminary data.</text>
</comment>
<organism evidence="4 5">
    <name type="scientific">Streptomyces meridianus</name>
    <dbReference type="NCBI Taxonomy" id="2938945"/>
    <lineage>
        <taxon>Bacteria</taxon>
        <taxon>Bacillati</taxon>
        <taxon>Actinomycetota</taxon>
        <taxon>Actinomycetes</taxon>
        <taxon>Kitasatosporales</taxon>
        <taxon>Streptomycetaceae</taxon>
        <taxon>Streptomyces</taxon>
    </lineage>
</organism>
<reference evidence="4" key="1">
    <citation type="journal article" date="2023" name="Int. J. Syst. Evol. Microbiol.">
        <title>Streptomyces meridianus sp. nov. isolated from brackish water of the Tagus estuary in Alcochete, Portugal.</title>
        <authorList>
            <person name="Santos J.D.N."/>
            <person name="Klimek D."/>
            <person name="Calusinska M."/>
            <person name="Lobo Da Cunha A."/>
            <person name="Catita J."/>
            <person name="Goncalves H."/>
            <person name="Gonzalez I."/>
            <person name="Reyes F."/>
            <person name="Lage O.M."/>
        </authorList>
    </citation>
    <scope>NUCLEOTIDE SEQUENCE</scope>
    <source>
        <strain evidence="4">MTZ3.1</strain>
    </source>
</reference>
<dbReference type="InterPro" id="IPR006158">
    <property type="entry name" value="Cobalamin-bd"/>
</dbReference>
<dbReference type="Proteomes" id="UP001167160">
    <property type="component" value="Unassembled WGS sequence"/>
</dbReference>
<keyword evidence="2" id="KW-0170">Cobalt</keyword>
<dbReference type="InterPro" id="IPR036594">
    <property type="entry name" value="Meth_synthase_dom"/>
</dbReference>
<evidence type="ECO:0000256" key="1">
    <source>
        <dbReference type="ARBA" id="ARBA00022723"/>
    </source>
</evidence>
<dbReference type="PROSITE" id="PS51332">
    <property type="entry name" value="B12_BINDING"/>
    <property type="match status" value="1"/>
</dbReference>
<name>A0ABT0X3H7_9ACTN</name>
<feature type="domain" description="B12-binding" evidence="3">
    <location>
        <begin position="98"/>
        <end position="224"/>
    </location>
</feature>
<evidence type="ECO:0000313" key="5">
    <source>
        <dbReference type="Proteomes" id="UP001167160"/>
    </source>
</evidence>
<keyword evidence="5" id="KW-1185">Reference proteome</keyword>
<dbReference type="Pfam" id="PF02310">
    <property type="entry name" value="B12-binding"/>
    <property type="match status" value="1"/>
</dbReference>
<dbReference type="InterPro" id="IPR050554">
    <property type="entry name" value="Met_Synthase/Corrinoid"/>
</dbReference>
<dbReference type="RefSeq" id="WP_251410331.1">
    <property type="nucleotide sequence ID" value="NZ_JAMQGM010000012.1"/>
</dbReference>
<dbReference type="EMBL" id="JAMQGM010000012">
    <property type="protein sequence ID" value="MCM2576770.1"/>
    <property type="molecule type" value="Genomic_DNA"/>
</dbReference>
<keyword evidence="1" id="KW-0479">Metal-binding</keyword>